<dbReference type="EMBL" id="NXLV01000015">
    <property type="protein sequence ID" value="RDU69383.1"/>
    <property type="molecule type" value="Genomic_DNA"/>
</dbReference>
<dbReference type="InterPro" id="IPR005358">
    <property type="entry name" value="Puta_zinc/iron-chelating_dom"/>
</dbReference>
<dbReference type="Proteomes" id="UP000257045">
    <property type="component" value="Unassembled WGS sequence"/>
</dbReference>
<proteinExistence type="predicted"/>
<name>A0A3D8IWH0_9HELI</name>
<dbReference type="PANTHER" id="PTHR35866">
    <property type="entry name" value="PUTATIVE-RELATED"/>
    <property type="match status" value="1"/>
</dbReference>
<reference evidence="1 2" key="1">
    <citation type="submission" date="2018-04" db="EMBL/GenBank/DDBJ databases">
        <title>Novel Campyloabacter and Helicobacter Species and Strains.</title>
        <authorList>
            <person name="Mannion A.J."/>
            <person name="Shen Z."/>
            <person name="Fox J.G."/>
        </authorList>
    </citation>
    <scope>NUCLEOTIDE SEQUENCE [LARGE SCALE GENOMIC DNA]</scope>
    <source>
        <strain evidence="1 2">MIT 04-9366</strain>
    </source>
</reference>
<sequence length="124" mass="14671">MDFAYSFDCRACEECGGKCCVGESGYIFTSIAELEKMADFLGMEFNQFTQTYVKKVGYKFSLIEKSYQEGFACIFFDEVQKNCSIYPVRPKQCRDFPFWEIFKEREHLDYLLKECKGIQLERKE</sequence>
<protein>
    <submittedName>
        <fullName evidence="1">Zinc/iron-chelating domain-containing protein</fullName>
    </submittedName>
</protein>
<dbReference type="Pfam" id="PF03692">
    <property type="entry name" value="CxxCxxCC"/>
    <property type="match status" value="1"/>
</dbReference>
<dbReference type="PANTHER" id="PTHR35866:SF1">
    <property type="entry name" value="YKGJ FAMILY CYSTEINE CLUSTER PROTEIN"/>
    <property type="match status" value="1"/>
</dbReference>
<dbReference type="OrthoDB" id="9810361at2"/>
<comment type="caution">
    <text evidence="1">The sequence shown here is derived from an EMBL/GenBank/DDBJ whole genome shotgun (WGS) entry which is preliminary data.</text>
</comment>
<keyword evidence="2" id="KW-1185">Reference proteome</keyword>
<evidence type="ECO:0000313" key="2">
    <source>
        <dbReference type="Proteomes" id="UP000257045"/>
    </source>
</evidence>
<gene>
    <name evidence="1" type="ORF">CQA58_06915</name>
</gene>
<dbReference type="RefSeq" id="WP_115569990.1">
    <property type="nucleotide sequence ID" value="NZ_NXLV01000015.1"/>
</dbReference>
<evidence type="ECO:0000313" key="1">
    <source>
        <dbReference type="EMBL" id="RDU69383.1"/>
    </source>
</evidence>
<dbReference type="AlphaFoldDB" id="A0A3D8IWH0"/>
<organism evidence="1 2">
    <name type="scientific">Helicobacter brantae</name>
    <dbReference type="NCBI Taxonomy" id="375927"/>
    <lineage>
        <taxon>Bacteria</taxon>
        <taxon>Pseudomonadati</taxon>
        <taxon>Campylobacterota</taxon>
        <taxon>Epsilonproteobacteria</taxon>
        <taxon>Campylobacterales</taxon>
        <taxon>Helicobacteraceae</taxon>
        <taxon>Helicobacter</taxon>
    </lineage>
</organism>
<accession>A0A3D8IWH0</accession>